<evidence type="ECO:0000256" key="1">
    <source>
        <dbReference type="SAM" id="MobiDB-lite"/>
    </source>
</evidence>
<evidence type="ECO:0000256" key="2">
    <source>
        <dbReference type="SAM" id="SignalP"/>
    </source>
</evidence>
<organism evidence="3 4">
    <name type="scientific">Allosphingosinicella ginsenosidimutans</name>
    <dbReference type="NCBI Taxonomy" id="1176539"/>
    <lineage>
        <taxon>Bacteria</taxon>
        <taxon>Pseudomonadati</taxon>
        <taxon>Pseudomonadota</taxon>
        <taxon>Alphaproteobacteria</taxon>
        <taxon>Sphingomonadales</taxon>
        <taxon>Sphingomonadaceae</taxon>
        <taxon>Allosphingosinicella</taxon>
    </lineage>
</organism>
<feature type="compositionally biased region" description="Low complexity" evidence="1">
    <location>
        <begin position="11"/>
        <end position="21"/>
    </location>
</feature>
<protein>
    <submittedName>
        <fullName evidence="3">Uncharacterized protein</fullName>
    </submittedName>
</protein>
<dbReference type="AlphaFoldDB" id="A0A5C6TRV2"/>
<gene>
    <name evidence="3" type="ORF">FRZ32_04145</name>
</gene>
<feature type="region of interest" description="Disordered" evidence="1">
    <location>
        <begin position="11"/>
        <end position="124"/>
    </location>
</feature>
<keyword evidence="2" id="KW-0732">Signal</keyword>
<dbReference type="RefSeq" id="WP_147042316.1">
    <property type="nucleotide sequence ID" value="NZ_BAABIR010000002.1"/>
</dbReference>
<name>A0A5C6TRV2_9SPHN</name>
<sequence length="364" mass="37001">MRLTILLLAAAAAASASAQDAPPDPAPATAGQSGTTSGLTDLNQTVNDLRDAQDPPAGDEAAPAPPAAPAAGDQPPAPDPSAADEAAPVAGESAPAPEPAEPAAATPPEAHPPILPTYLRHPGAELDPEQNQQIARTVARGQAMIAIARAGLVGSQDMLAHLPDPDGAGIAGWIAEPQGNAMLVTFYAAAEAGPKAVYRVSVLGARAVSRETFLDPAERPALTALQARMAAARAATDGLSNHPCTGQDFNVLVIPPEAPDAPIDVYQMSPAVPRGHFPLGGHFRSRVDRDGHIAEVQSYGACVALVPPATPAGTAPSPLPASGPDDQLPNEIHVFLAAWTGHPLLVTSGGRTWRVTPDSIAEAQ</sequence>
<feature type="chain" id="PRO_5023024333" evidence="2">
    <location>
        <begin position="19"/>
        <end position="364"/>
    </location>
</feature>
<evidence type="ECO:0000313" key="4">
    <source>
        <dbReference type="Proteomes" id="UP000321249"/>
    </source>
</evidence>
<dbReference type="Proteomes" id="UP000321249">
    <property type="component" value="Unassembled WGS sequence"/>
</dbReference>
<keyword evidence="4" id="KW-1185">Reference proteome</keyword>
<proteinExistence type="predicted"/>
<feature type="signal peptide" evidence="2">
    <location>
        <begin position="1"/>
        <end position="18"/>
    </location>
</feature>
<feature type="compositionally biased region" description="Polar residues" evidence="1">
    <location>
        <begin position="31"/>
        <end position="47"/>
    </location>
</feature>
<dbReference type="EMBL" id="VOQQ01000001">
    <property type="protein sequence ID" value="TXC62929.1"/>
    <property type="molecule type" value="Genomic_DNA"/>
</dbReference>
<reference evidence="3 4" key="1">
    <citation type="journal article" date="2015" name="J. Microbiol.">
        <title>Sphingosinicella ginsenosidimutans sp. nov., with ginsenoside converting activity.</title>
        <authorList>
            <person name="Kim J.K."/>
            <person name="Kang M.S."/>
            <person name="Park S.C."/>
            <person name="Kim K.M."/>
            <person name="Choi K."/>
            <person name="Yoon M.H."/>
            <person name="Im W.T."/>
        </authorList>
    </citation>
    <scope>NUCLEOTIDE SEQUENCE [LARGE SCALE GENOMIC DNA]</scope>
    <source>
        <strain evidence="3 4">BS-11</strain>
    </source>
</reference>
<evidence type="ECO:0000313" key="3">
    <source>
        <dbReference type="EMBL" id="TXC62929.1"/>
    </source>
</evidence>
<feature type="compositionally biased region" description="Low complexity" evidence="1">
    <location>
        <begin position="69"/>
        <end position="108"/>
    </location>
</feature>
<accession>A0A5C6TRV2</accession>
<dbReference type="OrthoDB" id="7204730at2"/>
<comment type="caution">
    <text evidence="3">The sequence shown here is derived from an EMBL/GenBank/DDBJ whole genome shotgun (WGS) entry which is preliminary data.</text>
</comment>